<evidence type="ECO:0000313" key="3">
    <source>
        <dbReference type="Proteomes" id="UP000463883"/>
    </source>
</evidence>
<organism evidence="2 3">
    <name type="scientific">Aminipila terrae</name>
    <dbReference type="NCBI Taxonomy" id="2697030"/>
    <lineage>
        <taxon>Bacteria</taxon>
        <taxon>Bacillati</taxon>
        <taxon>Bacillota</taxon>
        <taxon>Clostridia</taxon>
        <taxon>Peptostreptococcales</taxon>
        <taxon>Anaerovoracaceae</taxon>
        <taxon>Aminipila</taxon>
    </lineage>
</organism>
<evidence type="ECO:0000259" key="1">
    <source>
        <dbReference type="Pfam" id="PF14344"/>
    </source>
</evidence>
<accession>A0A6P1MN49</accession>
<feature type="domain" description="DUF4397" evidence="1">
    <location>
        <begin position="1"/>
        <end position="93"/>
    </location>
</feature>
<protein>
    <submittedName>
        <fullName evidence="2">DUF4397 domain-containing protein</fullName>
    </submittedName>
</protein>
<evidence type="ECO:0000313" key="2">
    <source>
        <dbReference type="EMBL" id="QHI72435.1"/>
    </source>
</evidence>
<gene>
    <name evidence="2" type="ORF">Ami3637_08535</name>
</gene>
<keyword evidence="3" id="KW-1185">Reference proteome</keyword>
<sequence length="96" mass="10401">MVRFAHLSPNAPAVDITLPDGTILFENVSFKQVTSYLQVPPSIYTLQVRLTGTPTVVLTVPDVELTKNTIYTVYAIGLAGQSPELQALLVKDSTVL</sequence>
<reference evidence="2 3" key="1">
    <citation type="submission" date="2020-01" db="EMBL/GenBank/DDBJ databases">
        <title>Genomic analysis of Aminipila sp. CBA3637.</title>
        <authorList>
            <person name="Kim Y.B."/>
            <person name="Roh S.W."/>
        </authorList>
    </citation>
    <scope>NUCLEOTIDE SEQUENCE [LARGE SCALE GENOMIC DNA]</scope>
    <source>
        <strain evidence="2 3">CBA3637</strain>
    </source>
</reference>
<dbReference type="InterPro" id="IPR025510">
    <property type="entry name" value="DUF4397"/>
</dbReference>
<name>A0A6P1MN49_9FIRM</name>
<dbReference type="KEGG" id="amic:Ami3637_08535"/>
<dbReference type="Proteomes" id="UP000463883">
    <property type="component" value="Chromosome"/>
</dbReference>
<dbReference type="AlphaFoldDB" id="A0A6P1MN49"/>
<dbReference type="EMBL" id="CP047591">
    <property type="protein sequence ID" value="QHI72435.1"/>
    <property type="molecule type" value="Genomic_DNA"/>
</dbReference>
<dbReference type="Pfam" id="PF14344">
    <property type="entry name" value="DUF4397"/>
    <property type="match status" value="1"/>
</dbReference>
<proteinExistence type="predicted"/>